<feature type="domain" description="Metalloprotease TldD/E N-terminal" evidence="5">
    <location>
        <begin position="22"/>
        <end position="79"/>
    </location>
</feature>
<dbReference type="InterPro" id="IPR051463">
    <property type="entry name" value="Peptidase_U62_metallo"/>
</dbReference>
<feature type="domain" description="Metalloprotease TldD/E central" evidence="7">
    <location>
        <begin position="121"/>
        <end position="227"/>
    </location>
</feature>
<reference evidence="8 9" key="1">
    <citation type="submission" date="2023-04" db="EMBL/GenBank/DDBJ databases">
        <title>Spirochaete genome identified in red abalone sample constitutes a novel genus.</title>
        <authorList>
            <person name="Sharma S.P."/>
            <person name="Purcell C.M."/>
            <person name="Hyde J.R."/>
            <person name="Severin A.J."/>
        </authorList>
    </citation>
    <scope>NUCLEOTIDE SEQUENCE [LARGE SCALE GENOMIC DNA]</scope>
    <source>
        <strain evidence="8 9">SP-2023</strain>
    </source>
</reference>
<keyword evidence="3" id="KW-0378">Hydrolase</keyword>
<evidence type="ECO:0000256" key="1">
    <source>
        <dbReference type="ARBA" id="ARBA00005836"/>
    </source>
</evidence>
<dbReference type="Gene3D" id="3.30.2290.10">
    <property type="entry name" value="PmbA/TldD superfamily"/>
    <property type="match status" value="1"/>
</dbReference>
<dbReference type="SUPFAM" id="SSF111283">
    <property type="entry name" value="Putative modulator of DNA gyrase, PmbA/TldD"/>
    <property type="match status" value="1"/>
</dbReference>
<dbReference type="PANTHER" id="PTHR30624:SF4">
    <property type="entry name" value="METALLOPROTEASE TLDD"/>
    <property type="match status" value="1"/>
</dbReference>
<dbReference type="InterPro" id="IPR035068">
    <property type="entry name" value="TldD/PmbA_N"/>
</dbReference>
<dbReference type="Pfam" id="PF19289">
    <property type="entry name" value="PmbA_TldD_3rd"/>
    <property type="match status" value="1"/>
</dbReference>
<dbReference type="InterPro" id="IPR002510">
    <property type="entry name" value="Metalloprtase-TldD/E_N"/>
</dbReference>
<dbReference type="EMBL" id="CP123443">
    <property type="protein sequence ID" value="WGK68782.1"/>
    <property type="molecule type" value="Genomic_DNA"/>
</dbReference>
<sequence>MLEQESAAKILEAGKSTGADYVEIFVENTYRASLSLLSSEMESCQSGIDAGVGIRLLFGDQVYYVYSNTLDEDELVALVYKQKPRLQAGGTALRSPSRPPFSVLRPGTKAGNMELLSLDHDVPTLQKVEFLQAIDRAARKDGGDKLSQVYAMLSQSRQKVQIFSSEGTSTEDERNYIRCVCQAIAGDGTRESMGYEAPGAQAGWEYAQGLDTEALAGKVVRRALLKLDAVACPAGKLPVVIDNGFGGVIFHEACGHSLETTSVAKKASVFTDKLGEQIANSCVSAVDDGTLPGEWGSLNFDDEGMPTQRTQLIKDGILQSYMVDLVGSMQTGYARTGSGRRQSYRFAPASRMRNTFIEAGPHKLEELIASIDYGLYAHKMGGGSVSPGTGEFNFAADEAYIIRNGKIAEPVRSASLIGRGEEVIRRISMVADNPEYGQGMCGSVSGSIPANVGQPAIKVDEILIGGDE</sequence>
<evidence type="ECO:0000259" key="5">
    <source>
        <dbReference type="Pfam" id="PF01523"/>
    </source>
</evidence>
<evidence type="ECO:0000256" key="4">
    <source>
        <dbReference type="ARBA" id="ARBA00023049"/>
    </source>
</evidence>
<keyword evidence="9" id="KW-1185">Reference proteome</keyword>
<dbReference type="InterPro" id="IPR036059">
    <property type="entry name" value="TldD/PmbA_sf"/>
</dbReference>
<evidence type="ECO:0000256" key="3">
    <source>
        <dbReference type="ARBA" id="ARBA00022801"/>
    </source>
</evidence>
<feature type="domain" description="Metalloprotease TldD/E C-terminal" evidence="6">
    <location>
        <begin position="235"/>
        <end position="466"/>
    </location>
</feature>
<name>A0ABY8MFN6_9SPIO</name>
<evidence type="ECO:0000313" key="9">
    <source>
        <dbReference type="Proteomes" id="UP001228690"/>
    </source>
</evidence>
<gene>
    <name evidence="8" type="ORF">P0082_09875</name>
</gene>
<dbReference type="Pfam" id="PF19290">
    <property type="entry name" value="PmbA_TldD_2nd"/>
    <property type="match status" value="1"/>
</dbReference>
<accession>A0ABY8MFN6</accession>
<proteinExistence type="inferred from homology"/>
<dbReference type="PANTHER" id="PTHR30624">
    <property type="entry name" value="UNCHARACTERIZED PROTEIN TLDD AND PMBA"/>
    <property type="match status" value="1"/>
</dbReference>
<dbReference type="Proteomes" id="UP001228690">
    <property type="component" value="Chromosome"/>
</dbReference>
<evidence type="ECO:0000259" key="7">
    <source>
        <dbReference type="Pfam" id="PF19290"/>
    </source>
</evidence>
<protein>
    <submittedName>
        <fullName evidence="8">TldD/PmbA family protein</fullName>
    </submittedName>
</protein>
<keyword evidence="4" id="KW-0482">Metalloprotease</keyword>
<dbReference type="Pfam" id="PF01523">
    <property type="entry name" value="PmbA_TldD_1st"/>
    <property type="match status" value="1"/>
</dbReference>
<dbReference type="PIRSF" id="PIRSF004919">
    <property type="entry name" value="TldD"/>
    <property type="match status" value="1"/>
</dbReference>
<comment type="similarity">
    <text evidence="1">Belongs to the peptidase U62 family.</text>
</comment>
<evidence type="ECO:0000259" key="6">
    <source>
        <dbReference type="Pfam" id="PF19289"/>
    </source>
</evidence>
<dbReference type="InterPro" id="IPR045570">
    <property type="entry name" value="Metalloprtase-TldD/E_cen_dom"/>
</dbReference>
<keyword evidence="2" id="KW-0645">Protease</keyword>
<dbReference type="InterPro" id="IPR045569">
    <property type="entry name" value="Metalloprtase-TldD/E_C"/>
</dbReference>
<dbReference type="InterPro" id="IPR025502">
    <property type="entry name" value="TldD"/>
</dbReference>
<organism evidence="8 9">
    <name type="scientific">Candidatus Haliotispira prima</name>
    <dbReference type="NCBI Taxonomy" id="3034016"/>
    <lineage>
        <taxon>Bacteria</taxon>
        <taxon>Pseudomonadati</taxon>
        <taxon>Spirochaetota</taxon>
        <taxon>Spirochaetia</taxon>
        <taxon>Spirochaetales</taxon>
        <taxon>Spirochaetaceae</taxon>
        <taxon>Candidatus Haliotispira</taxon>
    </lineage>
</organism>
<evidence type="ECO:0000256" key="2">
    <source>
        <dbReference type="ARBA" id="ARBA00022670"/>
    </source>
</evidence>
<dbReference type="RefSeq" id="WP_326926968.1">
    <property type="nucleotide sequence ID" value="NZ_CP123443.1"/>
</dbReference>
<evidence type="ECO:0000313" key="8">
    <source>
        <dbReference type="EMBL" id="WGK68782.1"/>
    </source>
</evidence>